<dbReference type="AlphaFoldDB" id="A0A0G4L6M5"/>
<evidence type="ECO:0000313" key="2">
    <source>
        <dbReference type="EMBL" id="CRK17634.1"/>
    </source>
</evidence>
<name>A0A0G4L6M5_VERLO</name>
<reference evidence="2 3" key="1">
    <citation type="submission" date="2015-05" db="EMBL/GenBank/DDBJ databases">
        <authorList>
            <person name="Wang D.B."/>
            <person name="Wang M."/>
        </authorList>
    </citation>
    <scope>NUCLEOTIDE SEQUENCE [LARGE SCALE GENOMIC DNA]</scope>
    <source>
        <strain evidence="2">VL1</strain>
    </source>
</reference>
<organism evidence="2 3">
    <name type="scientific">Verticillium longisporum</name>
    <name type="common">Verticillium dahliae var. longisporum</name>
    <dbReference type="NCBI Taxonomy" id="100787"/>
    <lineage>
        <taxon>Eukaryota</taxon>
        <taxon>Fungi</taxon>
        <taxon>Dikarya</taxon>
        <taxon>Ascomycota</taxon>
        <taxon>Pezizomycotina</taxon>
        <taxon>Sordariomycetes</taxon>
        <taxon>Hypocreomycetidae</taxon>
        <taxon>Glomerellales</taxon>
        <taxon>Plectosphaerellaceae</taxon>
        <taxon>Verticillium</taxon>
    </lineage>
</organism>
<sequence>MPNYTEDDLEHLEESAEMARPGHQAQALALVAGVLERNVIAYGVMGGMNFYLRGSGRTTGDVDIAVDNPPRMEALLSIFNSHRSTRLTFKVDLGMLMDAIRESMPAVCAKIGDEMDGDSSESRPTTSGASDERDTCC</sequence>
<proteinExistence type="predicted"/>
<dbReference type="Gene3D" id="3.30.460.40">
    <property type="match status" value="1"/>
</dbReference>
<dbReference type="EMBL" id="CVQH01008779">
    <property type="protein sequence ID" value="CRK17634.1"/>
    <property type="molecule type" value="Genomic_DNA"/>
</dbReference>
<gene>
    <name evidence="2" type="ORF">BN1708_012132</name>
</gene>
<dbReference type="SUPFAM" id="SSF81301">
    <property type="entry name" value="Nucleotidyltransferase"/>
    <property type="match status" value="1"/>
</dbReference>
<evidence type="ECO:0000313" key="3">
    <source>
        <dbReference type="Proteomes" id="UP000044602"/>
    </source>
</evidence>
<evidence type="ECO:0000256" key="1">
    <source>
        <dbReference type="SAM" id="MobiDB-lite"/>
    </source>
</evidence>
<keyword evidence="3" id="KW-1185">Reference proteome</keyword>
<feature type="region of interest" description="Disordered" evidence="1">
    <location>
        <begin position="112"/>
        <end position="137"/>
    </location>
</feature>
<dbReference type="InterPro" id="IPR043519">
    <property type="entry name" value="NT_sf"/>
</dbReference>
<dbReference type="Proteomes" id="UP000044602">
    <property type="component" value="Unassembled WGS sequence"/>
</dbReference>
<protein>
    <submittedName>
        <fullName evidence="2">Uncharacterized protein</fullName>
    </submittedName>
</protein>
<accession>A0A0G4L6M5</accession>